<dbReference type="Gene3D" id="1.20.120.1810">
    <property type="match status" value="1"/>
</dbReference>
<dbReference type="PANTHER" id="PTHR30385:SF4">
    <property type="entry name" value="RNA POLYMERASE SIGMA-E FACTOR"/>
    <property type="match status" value="1"/>
</dbReference>
<evidence type="ECO:0000313" key="10">
    <source>
        <dbReference type="Proteomes" id="UP001501326"/>
    </source>
</evidence>
<dbReference type="InterPro" id="IPR007624">
    <property type="entry name" value="RNA_pol_sigma70_r3"/>
</dbReference>
<comment type="caution">
    <text evidence="9">The sequence shown here is derived from an EMBL/GenBank/DDBJ whole genome shotgun (WGS) entry which is preliminary data.</text>
</comment>
<dbReference type="InterPro" id="IPR007630">
    <property type="entry name" value="RNA_pol_sigma70_r4"/>
</dbReference>
<dbReference type="NCBIfam" id="TIGR02937">
    <property type="entry name" value="sigma70-ECF"/>
    <property type="match status" value="1"/>
</dbReference>
<dbReference type="Proteomes" id="UP001501326">
    <property type="component" value="Unassembled WGS sequence"/>
</dbReference>
<dbReference type="InterPro" id="IPR013325">
    <property type="entry name" value="RNA_pol_sigma_r2"/>
</dbReference>
<dbReference type="CDD" id="cd06171">
    <property type="entry name" value="Sigma70_r4"/>
    <property type="match status" value="1"/>
</dbReference>
<evidence type="ECO:0000256" key="2">
    <source>
        <dbReference type="ARBA" id="ARBA00023082"/>
    </source>
</evidence>
<feature type="region of interest" description="Disordered" evidence="5">
    <location>
        <begin position="1"/>
        <end position="56"/>
    </location>
</feature>
<dbReference type="InterPro" id="IPR014284">
    <property type="entry name" value="RNA_pol_sigma-70_dom"/>
</dbReference>
<dbReference type="PANTHER" id="PTHR30385">
    <property type="entry name" value="SIGMA FACTOR F FLAGELLAR"/>
    <property type="match status" value="1"/>
</dbReference>
<accession>A0ABP6H0I7</accession>
<feature type="compositionally biased region" description="Low complexity" evidence="5">
    <location>
        <begin position="34"/>
        <end position="45"/>
    </location>
</feature>
<feature type="domain" description="RNA polymerase sigma-70 region 2" evidence="7">
    <location>
        <begin position="93"/>
        <end position="152"/>
    </location>
</feature>
<proteinExistence type="predicted"/>
<dbReference type="InterPro" id="IPR007627">
    <property type="entry name" value="RNA_pol_sigma70_r2"/>
</dbReference>
<dbReference type="SUPFAM" id="SSF88659">
    <property type="entry name" value="Sigma3 and sigma4 domains of RNA polymerase sigma factors"/>
    <property type="match status" value="2"/>
</dbReference>
<dbReference type="PRINTS" id="PR00046">
    <property type="entry name" value="SIGMA70FCT"/>
</dbReference>
<evidence type="ECO:0000313" key="9">
    <source>
        <dbReference type="EMBL" id="GAA2732476.1"/>
    </source>
</evidence>
<keyword evidence="4" id="KW-0804">Transcription</keyword>
<feature type="domain" description="RNA polymerase sigma-70 region 4" evidence="8">
    <location>
        <begin position="249"/>
        <end position="294"/>
    </location>
</feature>
<dbReference type="InterPro" id="IPR013324">
    <property type="entry name" value="RNA_pol_sigma_r3/r4-like"/>
</dbReference>
<protein>
    <submittedName>
        <fullName evidence="9">SigB/SigF/SigG family RNA polymerase sigma factor</fullName>
    </submittedName>
</protein>
<reference evidence="10" key="1">
    <citation type="journal article" date="2019" name="Int. J. Syst. Evol. Microbiol.">
        <title>The Global Catalogue of Microorganisms (GCM) 10K type strain sequencing project: providing services to taxonomists for standard genome sequencing and annotation.</title>
        <authorList>
            <consortium name="The Broad Institute Genomics Platform"/>
            <consortium name="The Broad Institute Genome Sequencing Center for Infectious Disease"/>
            <person name="Wu L."/>
            <person name="Ma J."/>
        </authorList>
    </citation>
    <scope>NUCLEOTIDE SEQUENCE [LARGE SCALE GENOMIC DNA]</scope>
    <source>
        <strain evidence="10">JCM 16378</strain>
    </source>
</reference>
<evidence type="ECO:0000259" key="6">
    <source>
        <dbReference type="Pfam" id="PF04539"/>
    </source>
</evidence>
<evidence type="ECO:0000256" key="1">
    <source>
        <dbReference type="ARBA" id="ARBA00023015"/>
    </source>
</evidence>
<dbReference type="Gene3D" id="1.20.140.160">
    <property type="match status" value="1"/>
</dbReference>
<keyword evidence="3" id="KW-0238">DNA-binding</keyword>
<dbReference type="EMBL" id="BAAARN010000001">
    <property type="protein sequence ID" value="GAA2732476.1"/>
    <property type="molecule type" value="Genomic_DNA"/>
</dbReference>
<gene>
    <name evidence="9" type="ORF">GCM10009867_08410</name>
</gene>
<name>A0ABP6H0I7_9MICO</name>
<feature type="domain" description="RNA polymerase sigma-70 region 3" evidence="6">
    <location>
        <begin position="163"/>
        <end position="231"/>
    </location>
</feature>
<dbReference type="Pfam" id="PF04539">
    <property type="entry name" value="Sigma70_r3"/>
    <property type="match status" value="1"/>
</dbReference>
<evidence type="ECO:0000256" key="5">
    <source>
        <dbReference type="SAM" id="MobiDB-lite"/>
    </source>
</evidence>
<dbReference type="Pfam" id="PF04542">
    <property type="entry name" value="Sigma70_r2"/>
    <property type="match status" value="1"/>
</dbReference>
<evidence type="ECO:0000256" key="4">
    <source>
        <dbReference type="ARBA" id="ARBA00023163"/>
    </source>
</evidence>
<evidence type="ECO:0000259" key="7">
    <source>
        <dbReference type="Pfam" id="PF04542"/>
    </source>
</evidence>
<evidence type="ECO:0000259" key="8">
    <source>
        <dbReference type="Pfam" id="PF04545"/>
    </source>
</evidence>
<dbReference type="InterPro" id="IPR000943">
    <property type="entry name" value="RNA_pol_sigma70"/>
</dbReference>
<keyword evidence="1" id="KW-0805">Transcription regulation</keyword>
<keyword evidence="10" id="KW-1185">Reference proteome</keyword>
<sequence length="304" mass="32497">MAARPASSIALRPQSPAPGTNPLTGAVSARAAKPSSSTNPSSGGSPEDGTNPPLTGHELADQLLAQAEGCGDSAMVGRLRQQAVLLTLDLPDRVARRYRGRGIDSDDLVQVGRMALVKAANGYRVGAGNGFVSYALPTILGEVKRHFRDTGWAVRPPRRLQEVRVQVIAEEDRLSQDLRRWPTPGELAVALAVDVEEVRSARQSGAAYTAVSLDLPGDEDGGGVDVVARESADIDSLLRSRVVCDGVRRLTERERLIVHLRFVEERTQSEIGSVLGVSQMQVSRLLTSIIDGLRRDLVDVASAA</sequence>
<dbReference type="SUPFAM" id="SSF88946">
    <property type="entry name" value="Sigma2 domain of RNA polymerase sigma factors"/>
    <property type="match status" value="1"/>
</dbReference>
<organism evidence="9 10">
    <name type="scientific">Pedococcus aerophilus</name>
    <dbReference type="NCBI Taxonomy" id="436356"/>
    <lineage>
        <taxon>Bacteria</taxon>
        <taxon>Bacillati</taxon>
        <taxon>Actinomycetota</taxon>
        <taxon>Actinomycetes</taxon>
        <taxon>Micrococcales</taxon>
        <taxon>Intrasporangiaceae</taxon>
        <taxon>Pedococcus</taxon>
    </lineage>
</organism>
<keyword evidence="2" id="KW-0731">Sigma factor</keyword>
<dbReference type="Pfam" id="PF04545">
    <property type="entry name" value="Sigma70_r4"/>
    <property type="match status" value="1"/>
</dbReference>
<evidence type="ECO:0000256" key="3">
    <source>
        <dbReference type="ARBA" id="ARBA00023125"/>
    </source>
</evidence>